<organism evidence="2 3">
    <name type="scientific">Pocillopora meandrina</name>
    <dbReference type="NCBI Taxonomy" id="46732"/>
    <lineage>
        <taxon>Eukaryota</taxon>
        <taxon>Metazoa</taxon>
        <taxon>Cnidaria</taxon>
        <taxon>Anthozoa</taxon>
        <taxon>Hexacorallia</taxon>
        <taxon>Scleractinia</taxon>
        <taxon>Astrocoeniina</taxon>
        <taxon>Pocilloporidae</taxon>
        <taxon>Pocillopora</taxon>
    </lineage>
</organism>
<dbReference type="Proteomes" id="UP001159428">
    <property type="component" value="Unassembled WGS sequence"/>
</dbReference>
<dbReference type="Pfam" id="PF00650">
    <property type="entry name" value="CRAL_TRIO"/>
    <property type="match status" value="1"/>
</dbReference>
<accession>A0AAU9X2S1</accession>
<keyword evidence="3" id="KW-1185">Reference proteome</keyword>
<dbReference type="Gene3D" id="2.60.120.680">
    <property type="entry name" value="GOLD domain"/>
    <property type="match status" value="1"/>
</dbReference>
<dbReference type="AlphaFoldDB" id="A0AAU9X2S1"/>
<evidence type="ECO:0000259" key="1">
    <source>
        <dbReference type="PROSITE" id="PS50191"/>
    </source>
</evidence>
<dbReference type="SMART" id="SM01100">
    <property type="entry name" value="CRAL_TRIO_N"/>
    <property type="match status" value="1"/>
</dbReference>
<reference evidence="2 3" key="1">
    <citation type="submission" date="2022-05" db="EMBL/GenBank/DDBJ databases">
        <authorList>
            <consortium name="Genoscope - CEA"/>
            <person name="William W."/>
        </authorList>
    </citation>
    <scope>NUCLEOTIDE SEQUENCE [LARGE SCALE GENOMIC DNA]</scope>
</reference>
<sequence>MSGYLGDLSASQQKSLEEFKGMLTTETISDEATLLRFLRARSFDTKAAYNQYIQTQEWRVNNDIDHVLERERPLDEEMKKIVSCSFHKYDKLGRPCYIEHTGRTDTTALMKLPQDQFIGWHIWNNERQIQRMIELSTKLGQPVETMVHIHDMTGASMSLRKTLNFFKRIAKLDQDYYPERMGKIFLVNTSWVFPVLWRIAKIFVDPKTRTKCVVLKSSELSKLCDYFDPKDLPEEFGGTCRCDNGCLPPIPKHMLEVKDNPQLIEQTIGPKKSFTYEVNCDNKKADTSIAWYFKATSKDIQFGIKFKAKPHSGWKDNENEIEEIWVEELEPITECDISVTGFYTPPCPGICTLVWDNSNCKWLSRTIKYHVMVSEVDSDEEISTNGNKEIC</sequence>
<dbReference type="Gene3D" id="3.40.525.10">
    <property type="entry name" value="CRAL-TRIO lipid binding domain"/>
    <property type="match status" value="1"/>
</dbReference>
<dbReference type="InterPro" id="IPR011074">
    <property type="entry name" value="CRAL/TRIO_N_dom"/>
</dbReference>
<dbReference type="EMBL" id="CALNXJ010000028">
    <property type="protein sequence ID" value="CAH3134321.1"/>
    <property type="molecule type" value="Genomic_DNA"/>
</dbReference>
<dbReference type="InterPro" id="IPR001251">
    <property type="entry name" value="CRAL-TRIO_dom"/>
</dbReference>
<protein>
    <recommendedName>
        <fullName evidence="1">CRAL-TRIO domain-containing protein</fullName>
    </recommendedName>
</protein>
<gene>
    <name evidence="2" type="ORF">PMEA_00015821</name>
</gene>
<proteinExistence type="predicted"/>
<name>A0AAU9X2S1_9CNID</name>
<dbReference type="SUPFAM" id="SSF101576">
    <property type="entry name" value="Supernatant protein factor (SPF), C-terminal domain"/>
    <property type="match status" value="1"/>
</dbReference>
<dbReference type="Pfam" id="PF03765">
    <property type="entry name" value="CRAL_TRIO_N"/>
    <property type="match status" value="1"/>
</dbReference>
<dbReference type="InterPro" id="IPR036598">
    <property type="entry name" value="GOLD_dom_sf"/>
</dbReference>
<evidence type="ECO:0000313" key="2">
    <source>
        <dbReference type="EMBL" id="CAH3134321.1"/>
    </source>
</evidence>
<dbReference type="PANTHER" id="PTHR45657">
    <property type="entry name" value="CRAL-TRIO DOMAIN-CONTAINING PROTEIN YKL091C-RELATED"/>
    <property type="match status" value="1"/>
</dbReference>
<dbReference type="PROSITE" id="PS50191">
    <property type="entry name" value="CRAL_TRIO"/>
    <property type="match status" value="1"/>
</dbReference>
<comment type="caution">
    <text evidence="2">The sequence shown here is derived from an EMBL/GenBank/DDBJ whole genome shotgun (WGS) entry which is preliminary data.</text>
</comment>
<dbReference type="PANTHER" id="PTHR45657:SF1">
    <property type="entry name" value="CRAL-TRIO DOMAIN-CONTAINING PROTEIN YKL091C-RELATED"/>
    <property type="match status" value="1"/>
</dbReference>
<dbReference type="InterPro" id="IPR036865">
    <property type="entry name" value="CRAL-TRIO_dom_sf"/>
</dbReference>
<dbReference type="InterPro" id="IPR051026">
    <property type="entry name" value="PI/PC_transfer"/>
</dbReference>
<evidence type="ECO:0000313" key="3">
    <source>
        <dbReference type="Proteomes" id="UP001159428"/>
    </source>
</evidence>
<dbReference type="PRINTS" id="PR00180">
    <property type="entry name" value="CRETINALDHBP"/>
</dbReference>
<dbReference type="SMART" id="SM00516">
    <property type="entry name" value="SEC14"/>
    <property type="match status" value="1"/>
</dbReference>
<dbReference type="CDD" id="cd00170">
    <property type="entry name" value="SEC14"/>
    <property type="match status" value="1"/>
</dbReference>
<dbReference type="SUPFAM" id="SSF52087">
    <property type="entry name" value="CRAL/TRIO domain"/>
    <property type="match status" value="1"/>
</dbReference>
<dbReference type="InterPro" id="IPR036273">
    <property type="entry name" value="CRAL/TRIO_N_dom_sf"/>
</dbReference>
<feature type="domain" description="CRAL-TRIO" evidence="1">
    <location>
        <begin position="74"/>
        <end position="244"/>
    </location>
</feature>
<dbReference type="SUPFAM" id="SSF46938">
    <property type="entry name" value="CRAL/TRIO N-terminal domain"/>
    <property type="match status" value="1"/>
</dbReference>